<keyword evidence="2" id="KW-0645">Protease</keyword>
<dbReference type="SUPFAM" id="SSF52743">
    <property type="entry name" value="Subtilisin-like"/>
    <property type="match status" value="1"/>
</dbReference>
<evidence type="ECO:0000256" key="2">
    <source>
        <dbReference type="ARBA" id="ARBA00022670"/>
    </source>
</evidence>
<accession>A0A1C4VN46</accession>
<proteinExistence type="inferred from homology"/>
<feature type="domain" description="Peptidase S8/S53" evidence="8">
    <location>
        <begin position="52"/>
        <end position="123"/>
    </location>
</feature>
<protein>
    <submittedName>
        <fullName evidence="9">Subtilase family protein</fullName>
    </submittedName>
</protein>
<evidence type="ECO:0000256" key="4">
    <source>
        <dbReference type="ARBA" id="ARBA00022825"/>
    </source>
</evidence>
<evidence type="ECO:0000256" key="6">
    <source>
        <dbReference type="SAM" id="MobiDB-lite"/>
    </source>
</evidence>
<evidence type="ECO:0000313" key="9">
    <source>
        <dbReference type="EMBL" id="SCE85383.1"/>
    </source>
</evidence>
<dbReference type="AlphaFoldDB" id="A0A1C4VN46"/>
<name>A0A1C4VN46_MICVI</name>
<feature type="signal peptide" evidence="7">
    <location>
        <begin position="1"/>
        <end position="28"/>
    </location>
</feature>
<evidence type="ECO:0000313" key="10">
    <source>
        <dbReference type="Proteomes" id="UP000198242"/>
    </source>
</evidence>
<dbReference type="Proteomes" id="UP000198242">
    <property type="component" value="Chromosome I"/>
</dbReference>
<dbReference type="InterPro" id="IPR036852">
    <property type="entry name" value="Peptidase_S8/S53_dom_sf"/>
</dbReference>
<dbReference type="PANTHER" id="PTHR43399">
    <property type="entry name" value="SUBTILISIN-RELATED"/>
    <property type="match status" value="1"/>
</dbReference>
<organism evidence="9 10">
    <name type="scientific">Micromonospora viridifaciens</name>
    <dbReference type="NCBI Taxonomy" id="1881"/>
    <lineage>
        <taxon>Bacteria</taxon>
        <taxon>Bacillati</taxon>
        <taxon>Actinomycetota</taxon>
        <taxon>Actinomycetes</taxon>
        <taxon>Micromonosporales</taxon>
        <taxon>Micromonosporaceae</taxon>
        <taxon>Micromonospora</taxon>
    </lineage>
</organism>
<evidence type="ECO:0000256" key="1">
    <source>
        <dbReference type="ARBA" id="ARBA00011073"/>
    </source>
</evidence>
<gene>
    <name evidence="9" type="ORF">GA0074695_1621</name>
</gene>
<dbReference type="Gene3D" id="3.40.50.200">
    <property type="entry name" value="Peptidase S8/S53 domain"/>
    <property type="match status" value="1"/>
</dbReference>
<dbReference type="PROSITE" id="PS51892">
    <property type="entry name" value="SUBTILASE"/>
    <property type="match status" value="1"/>
</dbReference>
<dbReference type="EMBL" id="LT607411">
    <property type="protein sequence ID" value="SCE85383.1"/>
    <property type="molecule type" value="Genomic_DNA"/>
</dbReference>
<evidence type="ECO:0000256" key="5">
    <source>
        <dbReference type="PROSITE-ProRule" id="PRU01240"/>
    </source>
</evidence>
<evidence type="ECO:0000259" key="8">
    <source>
        <dbReference type="Pfam" id="PF00082"/>
    </source>
</evidence>
<dbReference type="InterPro" id="IPR015500">
    <property type="entry name" value="Peptidase_S8_subtilisin-rel"/>
</dbReference>
<evidence type="ECO:0000256" key="7">
    <source>
        <dbReference type="SAM" id="SignalP"/>
    </source>
</evidence>
<dbReference type="GO" id="GO:0004252">
    <property type="term" value="F:serine-type endopeptidase activity"/>
    <property type="evidence" value="ECO:0007669"/>
    <property type="project" value="InterPro"/>
</dbReference>
<dbReference type="PROSITE" id="PS00136">
    <property type="entry name" value="SUBTILASE_ASP"/>
    <property type="match status" value="1"/>
</dbReference>
<dbReference type="PANTHER" id="PTHR43399:SF4">
    <property type="entry name" value="CELL WALL-ASSOCIATED PROTEASE"/>
    <property type="match status" value="1"/>
</dbReference>
<dbReference type="PRINTS" id="PR00723">
    <property type="entry name" value="SUBTILISIN"/>
</dbReference>
<comment type="similarity">
    <text evidence="1 5">Belongs to the peptidase S8 family.</text>
</comment>
<dbReference type="InterPro" id="IPR051048">
    <property type="entry name" value="Peptidase_S8/S53_subtilisin"/>
</dbReference>
<comment type="caution">
    <text evidence="5">Lacks conserved residue(s) required for the propagation of feature annotation.</text>
</comment>
<reference evidence="10" key="1">
    <citation type="submission" date="2016-06" db="EMBL/GenBank/DDBJ databases">
        <authorList>
            <person name="Varghese N."/>
            <person name="Submissions Spin"/>
        </authorList>
    </citation>
    <scope>NUCLEOTIDE SEQUENCE [LARGE SCALE GENOMIC DNA]</scope>
    <source>
        <strain evidence="10">DSM 43909</strain>
    </source>
</reference>
<dbReference type="Pfam" id="PF00082">
    <property type="entry name" value="Peptidase_S8"/>
    <property type="match status" value="1"/>
</dbReference>
<keyword evidence="4" id="KW-0720">Serine protease</keyword>
<dbReference type="RefSeq" id="WP_231935061.1">
    <property type="nucleotide sequence ID" value="NZ_LT607411.1"/>
</dbReference>
<evidence type="ECO:0000256" key="3">
    <source>
        <dbReference type="ARBA" id="ARBA00022801"/>
    </source>
</evidence>
<dbReference type="GO" id="GO:0006508">
    <property type="term" value="P:proteolysis"/>
    <property type="evidence" value="ECO:0007669"/>
    <property type="project" value="UniProtKB-KW"/>
</dbReference>
<sequence length="174" mass="18011">MGDIRGRLLAAGLLAGLMVLGVAQPADAAPRRAEQWYLDELRIDQAHRLSTGRGVIVAVVDTGVDATHPDIRGRVLPGGRSYGASGDGRSDTAGHGTHMAGIIAATNASRDGVIGIAPDAKIRSGFGARSGRPYPDPRLRSAARRVPGASGNVPAARRRQPVLNMADVARGNPS</sequence>
<keyword evidence="7" id="KW-0732">Signal</keyword>
<keyword evidence="3" id="KW-0378">Hydrolase</keyword>
<feature type="region of interest" description="Disordered" evidence="6">
    <location>
        <begin position="70"/>
        <end position="95"/>
    </location>
</feature>
<keyword evidence="10" id="KW-1185">Reference proteome</keyword>
<feature type="region of interest" description="Disordered" evidence="6">
    <location>
        <begin position="124"/>
        <end position="174"/>
    </location>
</feature>
<dbReference type="InterPro" id="IPR000209">
    <property type="entry name" value="Peptidase_S8/S53_dom"/>
</dbReference>
<dbReference type="InterPro" id="IPR023827">
    <property type="entry name" value="Peptidase_S8_Asp-AS"/>
</dbReference>
<feature type="chain" id="PRO_5008706092" evidence="7">
    <location>
        <begin position="29"/>
        <end position="174"/>
    </location>
</feature>